<evidence type="ECO:0000313" key="1">
    <source>
        <dbReference type="EMBL" id="NNM73545.1"/>
    </source>
</evidence>
<accession>A0A849IBA8</accession>
<sequence>MDPELDRLIREEMLAKSLQVSLRLATLAEQLATSLERAAASFERLANAPAEAAARREAFRRAECPGRFE</sequence>
<dbReference type="AlphaFoldDB" id="A0A849IBA8"/>
<gene>
    <name evidence="1" type="ORF">HJG44_14245</name>
</gene>
<proteinExistence type="predicted"/>
<name>A0A849IBA8_9HYPH</name>
<dbReference type="EMBL" id="JABEPP010000004">
    <property type="protein sequence ID" value="NNM73545.1"/>
    <property type="molecule type" value="Genomic_DNA"/>
</dbReference>
<dbReference type="RefSeq" id="WP_171219057.1">
    <property type="nucleotide sequence ID" value="NZ_JABEPP010000004.1"/>
</dbReference>
<evidence type="ECO:0000313" key="2">
    <source>
        <dbReference type="Proteomes" id="UP000564885"/>
    </source>
</evidence>
<organism evidence="1 2">
    <name type="scientific">Enterovirga aerilata</name>
    <dbReference type="NCBI Taxonomy" id="2730920"/>
    <lineage>
        <taxon>Bacteria</taxon>
        <taxon>Pseudomonadati</taxon>
        <taxon>Pseudomonadota</taxon>
        <taxon>Alphaproteobacteria</taxon>
        <taxon>Hyphomicrobiales</taxon>
        <taxon>Methylobacteriaceae</taxon>
        <taxon>Enterovirga</taxon>
    </lineage>
</organism>
<keyword evidence="2" id="KW-1185">Reference proteome</keyword>
<reference evidence="1 2" key="1">
    <citation type="submission" date="2020-04" db="EMBL/GenBank/DDBJ databases">
        <title>Enterovirga sp. isolate from soil.</title>
        <authorList>
            <person name="Chea S."/>
            <person name="Kim D.-U."/>
        </authorList>
    </citation>
    <scope>NUCLEOTIDE SEQUENCE [LARGE SCALE GENOMIC DNA]</scope>
    <source>
        <strain evidence="1 2">DB1703</strain>
    </source>
</reference>
<dbReference type="Proteomes" id="UP000564885">
    <property type="component" value="Unassembled WGS sequence"/>
</dbReference>
<comment type="caution">
    <text evidence="1">The sequence shown here is derived from an EMBL/GenBank/DDBJ whole genome shotgun (WGS) entry which is preliminary data.</text>
</comment>
<protein>
    <submittedName>
        <fullName evidence="1">Uncharacterized protein</fullName>
    </submittedName>
</protein>